<dbReference type="Gene3D" id="2.60.40.10">
    <property type="entry name" value="Immunoglobulins"/>
    <property type="match status" value="1"/>
</dbReference>
<name>A0A3T0D3D8_9FIRM</name>
<dbReference type="SUPFAM" id="SSF81296">
    <property type="entry name" value="E set domains"/>
    <property type="match status" value="1"/>
</dbReference>
<dbReference type="KEGG" id="ccha:ELD05_02380"/>
<reference evidence="1 2" key="1">
    <citation type="submission" date="2018-12" db="EMBL/GenBank/DDBJ databases">
        <title>Genome sequence from the cellulolytic species, Caldicellulosiruptor changbaiensis.</title>
        <authorList>
            <person name="Blumer-Schuette S.E."/>
            <person name="Mendoza C."/>
        </authorList>
    </citation>
    <scope>NUCLEOTIDE SEQUENCE [LARGE SCALE GENOMIC DNA]</scope>
    <source>
        <strain evidence="1 2">CBS-Z</strain>
    </source>
</reference>
<organism evidence="1 2">
    <name type="scientific">Caldicellulosiruptor changbaiensis</name>
    <dbReference type="NCBI Taxonomy" id="1222016"/>
    <lineage>
        <taxon>Bacteria</taxon>
        <taxon>Bacillati</taxon>
        <taxon>Bacillota</taxon>
        <taxon>Bacillota incertae sedis</taxon>
        <taxon>Caldicellulosiruptorales</taxon>
        <taxon>Caldicellulosiruptoraceae</taxon>
        <taxon>Caldicellulosiruptor</taxon>
    </lineage>
</organism>
<dbReference type="RefSeq" id="WP_127351216.1">
    <property type="nucleotide sequence ID" value="NZ_CP034791.1"/>
</dbReference>
<dbReference type="InterPro" id="IPR014756">
    <property type="entry name" value="Ig_E-set"/>
</dbReference>
<evidence type="ECO:0000313" key="1">
    <source>
        <dbReference type="EMBL" id="AZT89604.1"/>
    </source>
</evidence>
<sequence>MKYRFECTFLEAERVYLEIISEKTGKKYIPMTRGDDSFVCELDLNPSDIYRYIFVIDDNIRLIDWAAPFTLPTEDGQIFSCIAINANGEILTYDFEPSIYVKDFSFCNDTVESGELIYKRAFSRKDEKVCVRIEYKDVLGFHQSSILWYKPNGEFFDQSSGIVWSDDERMDNITEWHYIQISDEMPTGKWKVKFFIDGLYILEDYFVITPSVYGIESGILKTNV</sequence>
<keyword evidence="2" id="KW-1185">Reference proteome</keyword>
<dbReference type="InterPro" id="IPR013783">
    <property type="entry name" value="Ig-like_fold"/>
</dbReference>
<dbReference type="Proteomes" id="UP000282930">
    <property type="component" value="Chromosome"/>
</dbReference>
<dbReference type="EMBL" id="CP034791">
    <property type="protein sequence ID" value="AZT89604.1"/>
    <property type="molecule type" value="Genomic_DNA"/>
</dbReference>
<protein>
    <recommendedName>
        <fullName evidence="3">AMP-activated protein kinase glycogen-binding domain-containing protein</fullName>
    </recommendedName>
</protein>
<evidence type="ECO:0000313" key="2">
    <source>
        <dbReference type="Proteomes" id="UP000282930"/>
    </source>
</evidence>
<proteinExistence type="predicted"/>
<gene>
    <name evidence="1" type="ORF">ELD05_02380</name>
</gene>
<dbReference type="AlphaFoldDB" id="A0A3T0D3D8"/>
<accession>A0A3T0D3D8</accession>
<evidence type="ECO:0008006" key="3">
    <source>
        <dbReference type="Google" id="ProtNLM"/>
    </source>
</evidence>